<feature type="compositionally biased region" description="Acidic residues" evidence="1">
    <location>
        <begin position="422"/>
        <end position="438"/>
    </location>
</feature>
<name>A0A507C3X4_9FUNG</name>
<evidence type="ECO:0000313" key="2">
    <source>
        <dbReference type="EMBL" id="TPX32814.1"/>
    </source>
</evidence>
<dbReference type="Proteomes" id="UP000319731">
    <property type="component" value="Unassembled WGS sequence"/>
</dbReference>
<dbReference type="GeneID" id="42005344"/>
<organism evidence="2 3">
    <name type="scientific">Synchytrium microbalum</name>
    <dbReference type="NCBI Taxonomy" id="1806994"/>
    <lineage>
        <taxon>Eukaryota</taxon>
        <taxon>Fungi</taxon>
        <taxon>Fungi incertae sedis</taxon>
        <taxon>Chytridiomycota</taxon>
        <taxon>Chytridiomycota incertae sedis</taxon>
        <taxon>Chytridiomycetes</taxon>
        <taxon>Synchytriales</taxon>
        <taxon>Synchytriaceae</taxon>
        <taxon>Synchytrium</taxon>
    </lineage>
</organism>
<reference evidence="2 3" key="1">
    <citation type="journal article" date="2019" name="Sci. Rep.">
        <title>Comparative genomics of chytrid fungi reveal insights into the obligate biotrophic and pathogenic lifestyle of Synchytrium endobioticum.</title>
        <authorList>
            <person name="van de Vossenberg B.T.L.H."/>
            <person name="Warris S."/>
            <person name="Nguyen H.D.T."/>
            <person name="van Gent-Pelzer M.P.E."/>
            <person name="Joly D.L."/>
            <person name="van de Geest H.C."/>
            <person name="Bonants P.J.M."/>
            <person name="Smith D.S."/>
            <person name="Levesque C.A."/>
            <person name="van der Lee T.A.J."/>
        </authorList>
    </citation>
    <scope>NUCLEOTIDE SEQUENCE [LARGE SCALE GENOMIC DNA]</scope>
    <source>
        <strain evidence="2 3">JEL517</strain>
    </source>
</reference>
<dbReference type="AlphaFoldDB" id="A0A507C3X4"/>
<feature type="compositionally biased region" description="Basic residues" evidence="1">
    <location>
        <begin position="443"/>
        <end position="455"/>
    </location>
</feature>
<accession>A0A507C3X4</accession>
<gene>
    <name evidence="2" type="ORF">SmJEL517_g04119</name>
</gene>
<dbReference type="EMBL" id="QEAO01000026">
    <property type="protein sequence ID" value="TPX32814.1"/>
    <property type="molecule type" value="Genomic_DNA"/>
</dbReference>
<dbReference type="RefSeq" id="XP_031023951.1">
    <property type="nucleotide sequence ID" value="XM_031170047.1"/>
</dbReference>
<comment type="caution">
    <text evidence="2">The sequence shown here is derived from an EMBL/GenBank/DDBJ whole genome shotgun (WGS) entry which is preliminary data.</text>
</comment>
<sequence>MQAIPAHRDNSDNMLMYQPQDDYHVGPETVAALPTEEHHNQQTQQHFDQAPTDTTYVSPWAFSNEYSPYIPRQPVYENHQNQHEDLYIRINTTYMETMPTYNNGLQLQNNQCVEAHSYLTPPPTPTATSESPFSIRKISNTSAGTASQSSTPPESPDSSYGVSLFTCGFCEKSFVKVTWLCIVESWITHATIAVEALNEPTIYADMKEFIQESNHSDAKNVDADSQGQIMHQGINAVQISATRKESQPFTVIQIKKDDDPRLSPALKPYSSHHQHYLNMQLQQAEHDYTHAPVINILSPYQYPLSSWHAHYQYQQSIAMLYHRPIYSNYHYVADGQYGARINSPISEAASSDVSVASFTTLRDDEPQQQQPLYDYTSYPSPPRSVSCDMREQLTISTIVNPRVLEGGMSSPVDEEVNKVDAEGDIEGDEEDEEDEDEEVVVKKSVKISKRKRRRSDGRTVSLDCPHCEKSFSK</sequence>
<feature type="region of interest" description="Disordered" evidence="1">
    <location>
        <begin position="404"/>
        <end position="473"/>
    </location>
</feature>
<feature type="region of interest" description="Disordered" evidence="1">
    <location>
        <begin position="140"/>
        <end position="159"/>
    </location>
</feature>
<evidence type="ECO:0000256" key="1">
    <source>
        <dbReference type="SAM" id="MobiDB-lite"/>
    </source>
</evidence>
<feature type="region of interest" description="Disordered" evidence="1">
    <location>
        <begin position="361"/>
        <end position="384"/>
    </location>
</feature>
<evidence type="ECO:0000313" key="3">
    <source>
        <dbReference type="Proteomes" id="UP000319731"/>
    </source>
</evidence>
<protein>
    <submittedName>
        <fullName evidence="2">Uncharacterized protein</fullName>
    </submittedName>
</protein>
<keyword evidence="3" id="KW-1185">Reference proteome</keyword>
<proteinExistence type="predicted"/>